<dbReference type="InterPro" id="IPR036249">
    <property type="entry name" value="Thioredoxin-like_sf"/>
</dbReference>
<organism evidence="2">
    <name type="scientific">marine metagenome</name>
    <dbReference type="NCBI Taxonomy" id="408172"/>
    <lineage>
        <taxon>unclassified sequences</taxon>
        <taxon>metagenomes</taxon>
        <taxon>ecological metagenomes</taxon>
    </lineage>
</organism>
<dbReference type="Pfam" id="PF00578">
    <property type="entry name" value="AhpC-TSA"/>
    <property type="match status" value="1"/>
</dbReference>
<dbReference type="InterPro" id="IPR000866">
    <property type="entry name" value="AhpC/TSA"/>
</dbReference>
<sequence length="150" mass="16990">VAQENPVFPHEIVSLSGELIPMEKLARNKTVCIITVKSAQCPVCREQLVRIKKKLHEFSTCNLTFLVLAPGDPGDIHAMKKSTEFPFPFISNDQYAIAEKYGLVRGDDQLMPAVFILNPDLSMRWIQRGRSSGFYSDEILIDYLDCGNWI</sequence>
<dbReference type="GO" id="GO:0016491">
    <property type="term" value="F:oxidoreductase activity"/>
    <property type="evidence" value="ECO:0007669"/>
    <property type="project" value="InterPro"/>
</dbReference>
<evidence type="ECO:0000259" key="1">
    <source>
        <dbReference type="Pfam" id="PF00578"/>
    </source>
</evidence>
<dbReference type="AlphaFoldDB" id="A0A383AU74"/>
<dbReference type="EMBL" id="UINC01194908">
    <property type="protein sequence ID" value="SVE11224.1"/>
    <property type="molecule type" value="Genomic_DNA"/>
</dbReference>
<dbReference type="Gene3D" id="3.40.30.10">
    <property type="entry name" value="Glutaredoxin"/>
    <property type="match status" value="1"/>
</dbReference>
<gene>
    <name evidence="2" type="ORF">METZ01_LOCUS464078</name>
</gene>
<dbReference type="SUPFAM" id="SSF52833">
    <property type="entry name" value="Thioredoxin-like"/>
    <property type="match status" value="1"/>
</dbReference>
<evidence type="ECO:0000313" key="2">
    <source>
        <dbReference type="EMBL" id="SVE11224.1"/>
    </source>
</evidence>
<feature type="non-terminal residue" evidence="2">
    <location>
        <position position="1"/>
    </location>
</feature>
<name>A0A383AU74_9ZZZZ</name>
<proteinExistence type="predicted"/>
<reference evidence="2" key="1">
    <citation type="submission" date="2018-05" db="EMBL/GenBank/DDBJ databases">
        <authorList>
            <person name="Lanie J.A."/>
            <person name="Ng W.-L."/>
            <person name="Kazmierczak K.M."/>
            <person name="Andrzejewski T.M."/>
            <person name="Davidsen T.M."/>
            <person name="Wayne K.J."/>
            <person name="Tettelin H."/>
            <person name="Glass J.I."/>
            <person name="Rusch D."/>
            <person name="Podicherti R."/>
            <person name="Tsui H.-C.T."/>
            <person name="Winkler M.E."/>
        </authorList>
    </citation>
    <scope>NUCLEOTIDE SEQUENCE</scope>
</reference>
<protein>
    <recommendedName>
        <fullName evidence="1">Alkyl hydroperoxide reductase subunit C/ Thiol specific antioxidant domain-containing protein</fullName>
    </recommendedName>
</protein>
<feature type="domain" description="Alkyl hydroperoxide reductase subunit C/ Thiol specific antioxidant" evidence="1">
    <location>
        <begin position="15"/>
        <end position="125"/>
    </location>
</feature>
<dbReference type="GO" id="GO:0016209">
    <property type="term" value="F:antioxidant activity"/>
    <property type="evidence" value="ECO:0007669"/>
    <property type="project" value="InterPro"/>
</dbReference>
<accession>A0A383AU74</accession>